<dbReference type="AlphaFoldDB" id="E9I3K9"/>
<keyword evidence="1 3" id="KW-0732">Signal</keyword>
<proteinExistence type="predicted"/>
<dbReference type="SUPFAM" id="SSF49742">
    <property type="entry name" value="PHM/PNGase F"/>
    <property type="match status" value="1"/>
</dbReference>
<dbReference type="PANTHER" id="PTHR10680">
    <property type="entry name" value="PEPTIDYL-GLYCINE ALPHA-AMIDATING MONOOXYGENASE"/>
    <property type="match status" value="1"/>
</dbReference>
<evidence type="ECO:0000313" key="6">
    <source>
        <dbReference type="Proteomes" id="UP000000305"/>
    </source>
</evidence>
<dbReference type="InterPro" id="IPR000323">
    <property type="entry name" value="Cu2_ascorb_mOase_N"/>
</dbReference>
<dbReference type="KEGG" id="dpx:DAPPUDRAFT_339668"/>
<dbReference type="GO" id="GO:0016715">
    <property type="term" value="F:oxidoreductase activity, acting on paired donors, with incorporation or reduction of molecular oxygen, reduced ascorbate as one donor, and incorporation of one atom of oxygen"/>
    <property type="evidence" value="ECO:0007669"/>
    <property type="project" value="InterPro"/>
</dbReference>
<dbReference type="GO" id="GO:0005507">
    <property type="term" value="F:copper ion binding"/>
    <property type="evidence" value="ECO:0007669"/>
    <property type="project" value="InterPro"/>
</dbReference>
<accession>E9I3K9</accession>
<dbReference type="OMA" id="CNDMASQ"/>
<sequence>MELAALFLFLSIIWQPCCNGFVVEDDKLPTREFELRMPKAEPKEPETYLCTPLKLDKQNTYYIVGFEPRAEKKTAHHMLLYGCKTPGRYDPVFNCGAMTVKQEGLNSAMNPCGSGSSIIYAWAQNAPKLKLPKDVAFRVGGPDSGIDSLVLQ</sequence>
<dbReference type="InterPro" id="IPR008977">
    <property type="entry name" value="PHM/PNGase_F_dom_sf"/>
</dbReference>
<feature type="non-terminal residue" evidence="5">
    <location>
        <position position="1"/>
    </location>
</feature>
<feature type="chain" id="PRO_5003238675" description="Copper type II ascorbate-dependent monooxygenase N-terminal domain-containing protein" evidence="3">
    <location>
        <begin position="21"/>
        <end position="152"/>
    </location>
</feature>
<evidence type="ECO:0000313" key="5">
    <source>
        <dbReference type="EMBL" id="EFX61421.1"/>
    </source>
</evidence>
<organism evidence="5 6">
    <name type="scientific">Daphnia pulex</name>
    <name type="common">Water flea</name>
    <dbReference type="NCBI Taxonomy" id="6669"/>
    <lineage>
        <taxon>Eukaryota</taxon>
        <taxon>Metazoa</taxon>
        <taxon>Ecdysozoa</taxon>
        <taxon>Arthropoda</taxon>
        <taxon>Crustacea</taxon>
        <taxon>Branchiopoda</taxon>
        <taxon>Diplostraca</taxon>
        <taxon>Cladocera</taxon>
        <taxon>Anomopoda</taxon>
        <taxon>Daphniidae</taxon>
        <taxon>Daphnia</taxon>
    </lineage>
</organism>
<keyword evidence="6" id="KW-1185">Reference proteome</keyword>
<dbReference type="InParanoid" id="E9I3K9"/>
<evidence type="ECO:0000259" key="4">
    <source>
        <dbReference type="Pfam" id="PF01082"/>
    </source>
</evidence>
<feature type="domain" description="Copper type II ascorbate-dependent monooxygenase N-terminal" evidence="4">
    <location>
        <begin position="33"/>
        <end position="144"/>
    </location>
</feature>
<dbReference type="PhylomeDB" id="E9I3K9"/>
<reference evidence="5 6" key="1">
    <citation type="journal article" date="2011" name="Science">
        <title>The ecoresponsive genome of Daphnia pulex.</title>
        <authorList>
            <person name="Colbourne J.K."/>
            <person name="Pfrender M.E."/>
            <person name="Gilbert D."/>
            <person name="Thomas W.K."/>
            <person name="Tucker A."/>
            <person name="Oakley T.H."/>
            <person name="Tokishita S."/>
            <person name="Aerts A."/>
            <person name="Arnold G.J."/>
            <person name="Basu M.K."/>
            <person name="Bauer D.J."/>
            <person name="Caceres C.E."/>
            <person name="Carmel L."/>
            <person name="Casola C."/>
            <person name="Choi J.H."/>
            <person name="Detter J.C."/>
            <person name="Dong Q."/>
            <person name="Dusheyko S."/>
            <person name="Eads B.D."/>
            <person name="Frohlich T."/>
            <person name="Geiler-Samerotte K.A."/>
            <person name="Gerlach D."/>
            <person name="Hatcher P."/>
            <person name="Jogdeo S."/>
            <person name="Krijgsveld J."/>
            <person name="Kriventseva E.V."/>
            <person name="Kultz D."/>
            <person name="Laforsch C."/>
            <person name="Lindquist E."/>
            <person name="Lopez J."/>
            <person name="Manak J.R."/>
            <person name="Muller J."/>
            <person name="Pangilinan J."/>
            <person name="Patwardhan R.P."/>
            <person name="Pitluck S."/>
            <person name="Pritham E.J."/>
            <person name="Rechtsteiner A."/>
            <person name="Rho M."/>
            <person name="Rogozin I.B."/>
            <person name="Sakarya O."/>
            <person name="Salamov A."/>
            <person name="Schaack S."/>
            <person name="Shapiro H."/>
            <person name="Shiga Y."/>
            <person name="Skalitzky C."/>
            <person name="Smith Z."/>
            <person name="Souvorov A."/>
            <person name="Sung W."/>
            <person name="Tang Z."/>
            <person name="Tsuchiya D."/>
            <person name="Tu H."/>
            <person name="Vos H."/>
            <person name="Wang M."/>
            <person name="Wolf Y.I."/>
            <person name="Yamagata H."/>
            <person name="Yamada T."/>
            <person name="Ye Y."/>
            <person name="Shaw J.R."/>
            <person name="Andrews J."/>
            <person name="Crease T.J."/>
            <person name="Tang H."/>
            <person name="Lucas S.M."/>
            <person name="Robertson H.M."/>
            <person name="Bork P."/>
            <person name="Koonin E.V."/>
            <person name="Zdobnov E.M."/>
            <person name="Grigoriev I.V."/>
            <person name="Lynch M."/>
            <person name="Boore J.L."/>
        </authorList>
    </citation>
    <scope>NUCLEOTIDE SEQUENCE [LARGE SCALE GENOMIC DNA]</scope>
</reference>
<dbReference type="PANTHER" id="PTHR10680:SF14">
    <property type="entry name" value="PEPTIDYL-GLYCINE ALPHA-AMIDATING MONOOXYGENASE"/>
    <property type="match status" value="1"/>
</dbReference>
<dbReference type="InterPro" id="IPR036939">
    <property type="entry name" value="Cu2_ascorb_mOase_N_sf"/>
</dbReference>
<dbReference type="eggNOG" id="KOG3567">
    <property type="taxonomic scope" value="Eukaryota"/>
</dbReference>
<evidence type="ECO:0000256" key="3">
    <source>
        <dbReference type="SAM" id="SignalP"/>
    </source>
</evidence>
<dbReference type="Pfam" id="PF01082">
    <property type="entry name" value="Cu2_monooxygen"/>
    <property type="match status" value="1"/>
</dbReference>
<evidence type="ECO:0000256" key="1">
    <source>
        <dbReference type="ARBA" id="ARBA00022729"/>
    </source>
</evidence>
<dbReference type="EMBL" id="GL734615">
    <property type="protein sequence ID" value="EFX61421.1"/>
    <property type="molecule type" value="Genomic_DNA"/>
</dbReference>
<dbReference type="OrthoDB" id="10044505at2759"/>
<dbReference type="Proteomes" id="UP000000305">
    <property type="component" value="Unassembled WGS sequence"/>
</dbReference>
<protein>
    <recommendedName>
        <fullName evidence="4">Copper type II ascorbate-dependent monooxygenase N-terminal domain-containing protein</fullName>
    </recommendedName>
</protein>
<dbReference type="Gene3D" id="2.60.120.310">
    <property type="entry name" value="Copper type II, ascorbate-dependent monooxygenase, N-terminal domain"/>
    <property type="match status" value="1"/>
</dbReference>
<evidence type="ECO:0000256" key="2">
    <source>
        <dbReference type="ARBA" id="ARBA00023180"/>
    </source>
</evidence>
<keyword evidence="2" id="KW-0325">Glycoprotein</keyword>
<dbReference type="HOGENOM" id="CLU_1726827_0_0_1"/>
<feature type="signal peptide" evidence="3">
    <location>
        <begin position="1"/>
        <end position="20"/>
    </location>
</feature>
<name>E9I3K9_DAPPU</name>
<gene>
    <name evidence="5" type="ORF">DAPPUDRAFT_339668</name>
</gene>